<dbReference type="GO" id="GO:0015276">
    <property type="term" value="F:ligand-gated monoatomic ion channel activity"/>
    <property type="evidence" value="ECO:0007669"/>
    <property type="project" value="InterPro"/>
</dbReference>
<dbReference type="InterPro" id="IPR001828">
    <property type="entry name" value="ANF_lig-bd_rcpt"/>
</dbReference>
<comment type="subcellular location">
    <subcellularLocation>
        <location evidence="1">Membrane</location>
        <topology evidence="1">Multi-pass membrane protein</topology>
    </subcellularLocation>
</comment>
<gene>
    <name evidence="18" type="primary">LOC115704716</name>
</gene>
<dbReference type="PIRSF" id="PIRSF037090">
    <property type="entry name" value="Iontro_Glu-like_rcpt_pln"/>
    <property type="match status" value="1"/>
</dbReference>
<dbReference type="EnsemblPlants" id="evm.model.02.226">
    <property type="protein sequence ID" value="cds.evm.model.02.226"/>
    <property type="gene ID" value="evm.TU.02.226"/>
</dbReference>
<comment type="subunit">
    <text evidence="3">May form heteromers.</text>
</comment>
<dbReference type="InterPro" id="IPR015683">
    <property type="entry name" value="Ionotropic_Glu_rcpt"/>
</dbReference>
<keyword evidence="10" id="KW-0675">Receptor</keyword>
<proteinExistence type="inferred from homology"/>
<evidence type="ECO:0000256" key="11">
    <source>
        <dbReference type="ARBA" id="ARBA00023180"/>
    </source>
</evidence>
<evidence type="ECO:0000256" key="6">
    <source>
        <dbReference type="ARBA" id="ARBA00022729"/>
    </source>
</evidence>
<dbReference type="Gene3D" id="3.40.190.10">
    <property type="entry name" value="Periplasmic binding protein-like II"/>
    <property type="match status" value="2"/>
</dbReference>
<dbReference type="FunFam" id="1.10.287.70:FF:000037">
    <property type="entry name" value="Glutamate receptor"/>
    <property type="match status" value="1"/>
</dbReference>
<dbReference type="PANTHER" id="PTHR34836">
    <property type="entry name" value="OS06G0188250 PROTEIN"/>
    <property type="match status" value="1"/>
</dbReference>
<dbReference type="CDD" id="cd19990">
    <property type="entry name" value="PBP1_GABAb_receptor_plant"/>
    <property type="match status" value="1"/>
</dbReference>
<dbReference type="SUPFAM" id="SSF53850">
    <property type="entry name" value="Periplasmic binding protein-like II"/>
    <property type="match status" value="1"/>
</dbReference>
<dbReference type="EMBL" id="UZAU01000091">
    <property type="status" value="NOT_ANNOTATED_CDS"/>
    <property type="molecule type" value="Genomic_DNA"/>
</dbReference>
<dbReference type="InterPro" id="IPR017103">
    <property type="entry name" value="Iontropic_Glu_rcpt_pln"/>
</dbReference>
<feature type="domain" description="Ionotropic glutamate receptor C-terminal" evidence="17">
    <location>
        <begin position="504"/>
        <end position="854"/>
    </location>
</feature>
<comment type="function">
    <text evidence="14">Glutamate-gated receptor that probably acts as a non-selective cation channel. May be involved in light-signal transduction and calcium homeostasis via the regulation of calcium influx into cells.</text>
</comment>
<organism evidence="18 19">
    <name type="scientific">Cannabis sativa</name>
    <name type="common">Hemp</name>
    <name type="synonym">Marijuana</name>
    <dbReference type="NCBI Taxonomy" id="3483"/>
    <lineage>
        <taxon>Eukaryota</taxon>
        <taxon>Viridiplantae</taxon>
        <taxon>Streptophyta</taxon>
        <taxon>Embryophyta</taxon>
        <taxon>Tracheophyta</taxon>
        <taxon>Spermatophyta</taxon>
        <taxon>Magnoliopsida</taxon>
        <taxon>eudicotyledons</taxon>
        <taxon>Gunneridae</taxon>
        <taxon>Pentapetalae</taxon>
        <taxon>rosids</taxon>
        <taxon>fabids</taxon>
        <taxon>Rosales</taxon>
        <taxon>Cannabaceae</taxon>
        <taxon>Cannabis</taxon>
    </lineage>
</organism>
<protein>
    <recommendedName>
        <fullName evidence="17">Ionotropic glutamate receptor C-terminal domain-containing protein</fullName>
    </recommendedName>
</protein>
<evidence type="ECO:0000256" key="4">
    <source>
        <dbReference type="ARBA" id="ARBA00022448"/>
    </source>
</evidence>
<comment type="similarity">
    <text evidence="2">Belongs to the glutamate-gated ion channel (TC 1.A.10.1) family.</text>
</comment>
<evidence type="ECO:0000256" key="8">
    <source>
        <dbReference type="ARBA" id="ARBA00023065"/>
    </source>
</evidence>
<evidence type="ECO:0000259" key="17">
    <source>
        <dbReference type="SMART" id="SM00079"/>
    </source>
</evidence>
<sequence>MGFCPVRSLGRSRDSGLGRPEACLGSCSSGPGAGMRPPSKFGSGSRWTIAEEEEQNYGRKLVGVKVGVVVDYESLVGKMGLRCINMSLSHFYSSHPNYTTRLHIHATDSKKHVIGAAAAALDLIKNMGVKAIIGPVKSTHASFVVDLGEKAKVPIISYSSATCSSLGVRSSYFFQVTQNQQISQAKAISSIVEAYGWKQVVPIYINNAYGEGFIPFLNDALEDIDHCRMPYRSVISSSASNDQILKELYKLMTMQTRVFVVHTDISLGTRIFAQAKEIGMMRQGYVWIVTNVMTNYLSSLKSHVIDSMQGVIGIKTYVPETNTLKDFRDRWKKSLRTTSAFYYDNDLVAELNVYGLWAYDSVQALAIAVENAYYNNSNEKETFSLLRNKNVTVTTSSFQIGVSEIGPKLHKALLEVRFKGLTGDFRLVNGKLQYSSTANTTFEITNIVNREEVKRIGFWRHEFGLTKNLETNKKSVNRGIESVVWPGKSSIIPKGWEVPTNRKKLRIGVPVKKGFQEFVGVKYDSVTNNSIVTGFCIDIFEAVMKALPYSVDYDFIPFQIHDGKSSSTYDKLIDQVFYRRFDAVVGDTTIRANRSLYVDFTLPYTESGVSFIVPIRDRRRKSAWVFLKPLTLDLWVTSACFFIFIGFVVWILEHRINDDFRGPPSHQISRSFLFSLSTIVFAHKEKIVNNLARFVVIIWLFVVLILTQSYTASLTSHLTVQQLQPTVTGVDQLIKNNETVGYIDGSFVHGILRNLGFSESQLKIYESPEECDQLFSKKKSDGGIAAAFDEFPYTKLLLAKYCSKYTMVEPSFKTGGFGFVFPKGSPLVCDVSRAILTVTEDMTMKNIENKWFGSQTSCPDPNTQISSNRLGLESFWGLFLIVTIASFSALIINVTTFIYEHRQVFLLSTSTIDHDEIEVSIWRRICVVMMRILFNLKDFMSSSTFRKNVISVCGGEDKRAQDHIANVVVADHDHDEGLPECSNVTSPHQVVQTMHKS</sequence>
<keyword evidence="9 16" id="KW-0472">Membrane</keyword>
<dbReference type="Gene3D" id="1.10.287.70">
    <property type="match status" value="1"/>
</dbReference>
<dbReference type="OMA" id="HVQTKWK"/>
<dbReference type="FunFam" id="3.40.190.10:FF:000195">
    <property type="entry name" value="Glutamate receptor 2.7"/>
    <property type="match status" value="1"/>
</dbReference>
<name>A0A803NX15_CANSA</name>
<feature type="transmembrane region" description="Helical" evidence="16">
    <location>
        <begin position="634"/>
        <end position="652"/>
    </location>
</feature>
<dbReference type="Proteomes" id="UP000596661">
    <property type="component" value="Chromosome 2"/>
</dbReference>
<dbReference type="InterPro" id="IPR044440">
    <property type="entry name" value="GABAb_receptor_plant_PBP1"/>
</dbReference>
<dbReference type="Gramene" id="evm.model.02.226">
    <property type="protein sequence ID" value="cds.evm.model.02.226"/>
    <property type="gene ID" value="evm.TU.02.226"/>
</dbReference>
<keyword evidence="12" id="KW-1071">Ligand-gated ion channel</keyword>
<evidence type="ECO:0000256" key="9">
    <source>
        <dbReference type="ARBA" id="ARBA00023136"/>
    </source>
</evidence>
<keyword evidence="4" id="KW-0813">Transport</keyword>
<evidence type="ECO:0000256" key="7">
    <source>
        <dbReference type="ARBA" id="ARBA00022989"/>
    </source>
</evidence>
<accession>A0A803NX15</accession>
<feature type="transmembrane region" description="Helical" evidence="16">
    <location>
        <begin position="691"/>
        <end position="710"/>
    </location>
</feature>
<dbReference type="InterPro" id="IPR019594">
    <property type="entry name" value="Glu/Gly-bd"/>
</dbReference>
<feature type="disulfide bond" evidence="15">
    <location>
        <begin position="802"/>
        <end position="858"/>
    </location>
</feature>
<keyword evidence="11" id="KW-0325">Glycoprotein</keyword>
<dbReference type="FunFam" id="3.40.50.2300:FF:000081">
    <property type="entry name" value="Glutamate receptor"/>
    <property type="match status" value="1"/>
</dbReference>
<dbReference type="CDD" id="cd13686">
    <property type="entry name" value="GluR_Plant"/>
    <property type="match status" value="1"/>
</dbReference>
<evidence type="ECO:0000256" key="15">
    <source>
        <dbReference type="PIRSR" id="PIRSR037090-50"/>
    </source>
</evidence>
<keyword evidence="6" id="KW-0732">Signal</keyword>
<dbReference type="Pfam" id="PF10613">
    <property type="entry name" value="Lig_chan-Glu_bd"/>
    <property type="match status" value="1"/>
</dbReference>
<dbReference type="Pfam" id="PF00060">
    <property type="entry name" value="Lig_chan"/>
    <property type="match status" value="1"/>
</dbReference>
<dbReference type="Gene3D" id="3.40.50.2300">
    <property type="match status" value="2"/>
</dbReference>
<dbReference type="SMART" id="SM00079">
    <property type="entry name" value="PBPe"/>
    <property type="match status" value="1"/>
</dbReference>
<evidence type="ECO:0000256" key="12">
    <source>
        <dbReference type="ARBA" id="ARBA00023286"/>
    </source>
</evidence>
<keyword evidence="5 16" id="KW-0812">Transmembrane</keyword>
<dbReference type="Pfam" id="PF01094">
    <property type="entry name" value="ANF_receptor"/>
    <property type="match status" value="1"/>
</dbReference>
<keyword evidence="8" id="KW-0406">Ion transport</keyword>
<dbReference type="SUPFAM" id="SSF53822">
    <property type="entry name" value="Periplasmic binding protein-like I"/>
    <property type="match status" value="1"/>
</dbReference>
<evidence type="ECO:0000256" key="1">
    <source>
        <dbReference type="ARBA" id="ARBA00004141"/>
    </source>
</evidence>
<dbReference type="GO" id="GO:0016020">
    <property type="term" value="C:membrane"/>
    <property type="evidence" value="ECO:0007669"/>
    <property type="project" value="UniProtKB-SubCell"/>
</dbReference>
<evidence type="ECO:0000256" key="13">
    <source>
        <dbReference type="ARBA" id="ARBA00023303"/>
    </source>
</evidence>
<reference evidence="18" key="2">
    <citation type="submission" date="2021-03" db="UniProtKB">
        <authorList>
            <consortium name="EnsemblPlants"/>
        </authorList>
    </citation>
    <scope>IDENTIFICATION</scope>
</reference>
<evidence type="ECO:0000256" key="3">
    <source>
        <dbReference type="ARBA" id="ARBA00011095"/>
    </source>
</evidence>
<evidence type="ECO:0000256" key="16">
    <source>
        <dbReference type="SAM" id="Phobius"/>
    </source>
</evidence>
<reference evidence="18" key="1">
    <citation type="submission" date="2018-11" db="EMBL/GenBank/DDBJ databases">
        <authorList>
            <person name="Grassa J C."/>
        </authorList>
    </citation>
    <scope>NUCLEOTIDE SEQUENCE [LARGE SCALE GENOMIC DNA]</scope>
</reference>
<evidence type="ECO:0000256" key="14">
    <source>
        <dbReference type="ARBA" id="ARBA00049638"/>
    </source>
</evidence>
<feature type="transmembrane region" description="Helical" evidence="16">
    <location>
        <begin position="875"/>
        <end position="899"/>
    </location>
</feature>
<evidence type="ECO:0000256" key="5">
    <source>
        <dbReference type="ARBA" id="ARBA00022692"/>
    </source>
</evidence>
<keyword evidence="19" id="KW-1185">Reference proteome</keyword>
<dbReference type="InterPro" id="IPR001320">
    <property type="entry name" value="Iontro_rcpt_C"/>
</dbReference>
<evidence type="ECO:0000256" key="2">
    <source>
        <dbReference type="ARBA" id="ARBA00008685"/>
    </source>
</evidence>
<keyword evidence="13" id="KW-0407">Ion channel</keyword>
<dbReference type="AlphaFoldDB" id="A0A803NX15"/>
<keyword evidence="15" id="KW-1015">Disulfide bond</keyword>
<dbReference type="PANTHER" id="PTHR34836:SF1">
    <property type="entry name" value="OS09G0428600 PROTEIN"/>
    <property type="match status" value="1"/>
</dbReference>
<evidence type="ECO:0000313" key="19">
    <source>
        <dbReference type="Proteomes" id="UP000596661"/>
    </source>
</evidence>
<evidence type="ECO:0000256" key="10">
    <source>
        <dbReference type="ARBA" id="ARBA00023170"/>
    </source>
</evidence>
<dbReference type="FunFam" id="3.40.190.10:FF:000103">
    <property type="entry name" value="Glutamate receptor"/>
    <property type="match status" value="1"/>
</dbReference>
<dbReference type="InterPro" id="IPR028082">
    <property type="entry name" value="Peripla_BP_I"/>
</dbReference>
<evidence type="ECO:0000313" key="18">
    <source>
        <dbReference type="EnsemblPlants" id="cds.evm.model.02.226"/>
    </source>
</evidence>
<keyword evidence="7 16" id="KW-1133">Transmembrane helix</keyword>